<keyword evidence="20" id="KW-1185">Reference proteome</keyword>
<comment type="caution">
    <text evidence="19">The sequence shown here is derived from an EMBL/GenBank/DDBJ whole genome shotgun (WGS) entry which is preliminary data.</text>
</comment>
<name>A0AAW0LGS1_QUESU</name>
<evidence type="ECO:0000256" key="5">
    <source>
        <dbReference type="ARBA" id="ARBA00022448"/>
    </source>
</evidence>
<dbReference type="GO" id="GO:0042776">
    <property type="term" value="P:proton motive force-driven mitochondrial ATP synthesis"/>
    <property type="evidence" value="ECO:0007669"/>
    <property type="project" value="TreeGrafter"/>
</dbReference>
<keyword evidence="12" id="KW-0139">CF(1)</keyword>
<keyword evidence="10" id="KW-0406">Ion transport</keyword>
<evidence type="ECO:0000256" key="3">
    <source>
        <dbReference type="ARBA" id="ARBA00008936"/>
    </source>
</evidence>
<evidence type="ECO:0000256" key="9">
    <source>
        <dbReference type="ARBA" id="ARBA00022967"/>
    </source>
</evidence>
<evidence type="ECO:0000256" key="4">
    <source>
        <dbReference type="ARBA" id="ARBA00012473"/>
    </source>
</evidence>
<gene>
    <name evidence="19" type="primary">atpB_0</name>
    <name evidence="19" type="ORF">CFP56_001670</name>
</gene>
<dbReference type="InterPro" id="IPR000194">
    <property type="entry name" value="ATPase_F1/V1/A1_a/bsu_nucl-bd"/>
</dbReference>
<keyword evidence="8" id="KW-0067">ATP-binding</keyword>
<evidence type="ECO:0000256" key="11">
    <source>
        <dbReference type="ARBA" id="ARBA00023136"/>
    </source>
</evidence>
<evidence type="ECO:0000256" key="16">
    <source>
        <dbReference type="ARBA" id="ARBA00042742"/>
    </source>
</evidence>
<evidence type="ECO:0000256" key="7">
    <source>
        <dbReference type="ARBA" id="ARBA00022781"/>
    </source>
</evidence>
<feature type="domain" description="ATPase F1/V1/A1 complex alpha/beta subunit nucleotide-binding" evidence="18">
    <location>
        <begin position="1"/>
        <end position="124"/>
    </location>
</feature>
<keyword evidence="11" id="KW-0472">Membrane</keyword>
<accession>A0AAW0LGS1</accession>
<dbReference type="InterPro" id="IPR050053">
    <property type="entry name" value="ATPase_alpha/beta_chains"/>
</dbReference>
<keyword evidence="13" id="KW-0066">ATP synthesis</keyword>
<keyword evidence="9" id="KW-1278">Translocase</keyword>
<keyword evidence="7" id="KW-0375">Hydrogen ion transport</keyword>
<evidence type="ECO:0000313" key="19">
    <source>
        <dbReference type="EMBL" id="KAK7850088.1"/>
    </source>
</evidence>
<evidence type="ECO:0000256" key="13">
    <source>
        <dbReference type="ARBA" id="ARBA00023310"/>
    </source>
</evidence>
<comment type="similarity">
    <text evidence="3">Belongs to the ATPase alpha/beta chains family.</text>
</comment>
<organism evidence="19 20">
    <name type="scientific">Quercus suber</name>
    <name type="common">Cork oak</name>
    <dbReference type="NCBI Taxonomy" id="58331"/>
    <lineage>
        <taxon>Eukaryota</taxon>
        <taxon>Viridiplantae</taxon>
        <taxon>Streptophyta</taxon>
        <taxon>Embryophyta</taxon>
        <taxon>Tracheophyta</taxon>
        <taxon>Spermatophyta</taxon>
        <taxon>Magnoliopsida</taxon>
        <taxon>eudicotyledons</taxon>
        <taxon>Gunneridae</taxon>
        <taxon>Pentapetalae</taxon>
        <taxon>rosids</taxon>
        <taxon>fabids</taxon>
        <taxon>Fagales</taxon>
        <taxon>Fagaceae</taxon>
        <taxon>Quercus</taxon>
    </lineage>
</organism>
<dbReference type="GO" id="GO:0009535">
    <property type="term" value="C:chloroplast thylakoid membrane"/>
    <property type="evidence" value="ECO:0007669"/>
    <property type="project" value="TreeGrafter"/>
</dbReference>
<dbReference type="PANTHER" id="PTHR15184:SF71">
    <property type="entry name" value="ATP SYNTHASE SUBUNIT BETA, MITOCHONDRIAL"/>
    <property type="match status" value="1"/>
</dbReference>
<evidence type="ECO:0000256" key="8">
    <source>
        <dbReference type="ARBA" id="ARBA00022840"/>
    </source>
</evidence>
<evidence type="ECO:0000256" key="1">
    <source>
        <dbReference type="ARBA" id="ARBA00003086"/>
    </source>
</evidence>
<dbReference type="GO" id="GO:0005524">
    <property type="term" value="F:ATP binding"/>
    <property type="evidence" value="ECO:0007669"/>
    <property type="project" value="UniProtKB-KW"/>
</dbReference>
<dbReference type="Proteomes" id="UP000237347">
    <property type="component" value="Unassembled WGS sequence"/>
</dbReference>
<protein>
    <recommendedName>
        <fullName evidence="4">H(+)-transporting two-sector ATPase</fullName>
        <ecNumber evidence="4">7.1.2.2</ecNumber>
    </recommendedName>
    <alternativeName>
        <fullName evidence="16">ATP synthase F1 sector subunit beta</fullName>
    </alternativeName>
    <alternativeName>
        <fullName evidence="15">F-ATPase subunit beta</fullName>
    </alternativeName>
</protein>
<keyword evidence="5" id="KW-0813">Transport</keyword>
<evidence type="ECO:0000256" key="17">
    <source>
        <dbReference type="ARBA" id="ARBA00048383"/>
    </source>
</evidence>
<comment type="catalytic activity">
    <reaction evidence="17">
        <text>ATP + H2O + 4 H(+)(in) = ADP + phosphate + 5 H(+)(out)</text>
        <dbReference type="Rhea" id="RHEA:57720"/>
        <dbReference type="ChEBI" id="CHEBI:15377"/>
        <dbReference type="ChEBI" id="CHEBI:15378"/>
        <dbReference type="ChEBI" id="CHEBI:30616"/>
        <dbReference type="ChEBI" id="CHEBI:43474"/>
        <dbReference type="ChEBI" id="CHEBI:456216"/>
        <dbReference type="EC" id="7.1.2.2"/>
    </reaction>
</comment>
<comment type="function">
    <text evidence="14">Produces ATP from ADP in the presence of a proton gradient across the membrane. The catalytic sites are hosted primarily by the beta subunits.</text>
</comment>
<dbReference type="EMBL" id="PKMF04000105">
    <property type="protein sequence ID" value="KAK7850088.1"/>
    <property type="molecule type" value="Genomic_DNA"/>
</dbReference>
<evidence type="ECO:0000256" key="12">
    <source>
        <dbReference type="ARBA" id="ARBA00023196"/>
    </source>
</evidence>
<comment type="subcellular location">
    <subcellularLocation>
        <location evidence="2">Membrane</location>
    </subcellularLocation>
</comment>
<evidence type="ECO:0000256" key="15">
    <source>
        <dbReference type="ARBA" id="ARBA00042624"/>
    </source>
</evidence>
<dbReference type="Gene3D" id="3.40.50.12240">
    <property type="match status" value="1"/>
</dbReference>
<proteinExistence type="inferred from homology"/>
<evidence type="ECO:0000256" key="2">
    <source>
        <dbReference type="ARBA" id="ARBA00004370"/>
    </source>
</evidence>
<evidence type="ECO:0000256" key="14">
    <source>
        <dbReference type="ARBA" id="ARBA00037290"/>
    </source>
</evidence>
<comment type="function">
    <text evidence="1">Mitochondrial membrane ATP synthase (F(1)F(0) ATP synthase or Complex V) produces ATP from ADP in the presence of a proton gradient across the membrane which is generated by electron transport complexes of the respiratory chain. F-type ATPases consist of two structural domains, F(1) - containing the extramembraneous catalytic core, and F(0) - containing the membrane proton channel, linked together by a central stalk and a peripheral stalk. During catalysis, ATP synthesis in the catalytic domain of F(1) is coupled via a rotary mechanism of the central stalk subunits to proton translocation. Subunits alpha and beta form the catalytic core in F(1). Rotation of the central stalk against the surrounding alpha(3)beta(3) subunits leads to hydrolysis of ATP in three separate catalytic sites on the beta subunits.</text>
</comment>
<evidence type="ECO:0000259" key="18">
    <source>
        <dbReference type="Pfam" id="PF00006"/>
    </source>
</evidence>
<evidence type="ECO:0000313" key="20">
    <source>
        <dbReference type="Proteomes" id="UP000237347"/>
    </source>
</evidence>
<keyword evidence="6" id="KW-0547">Nucleotide-binding</keyword>
<dbReference type="PANTHER" id="PTHR15184">
    <property type="entry name" value="ATP SYNTHASE"/>
    <property type="match status" value="1"/>
</dbReference>
<dbReference type="GO" id="GO:0045259">
    <property type="term" value="C:proton-transporting ATP synthase complex"/>
    <property type="evidence" value="ECO:0007669"/>
    <property type="project" value="UniProtKB-KW"/>
</dbReference>
<evidence type="ECO:0000256" key="6">
    <source>
        <dbReference type="ARBA" id="ARBA00022741"/>
    </source>
</evidence>
<evidence type="ECO:0000256" key="10">
    <source>
        <dbReference type="ARBA" id="ARBA00023065"/>
    </source>
</evidence>
<dbReference type="SUPFAM" id="SSF52540">
    <property type="entry name" value="P-loop containing nucleoside triphosphate hydrolases"/>
    <property type="match status" value="1"/>
</dbReference>
<dbReference type="EC" id="7.1.2.2" evidence="4"/>
<dbReference type="GO" id="GO:0046933">
    <property type="term" value="F:proton-transporting ATP synthase activity, rotational mechanism"/>
    <property type="evidence" value="ECO:0007669"/>
    <property type="project" value="TreeGrafter"/>
</dbReference>
<reference evidence="19 20" key="1">
    <citation type="journal article" date="2018" name="Sci. Data">
        <title>The draft genome sequence of cork oak.</title>
        <authorList>
            <person name="Ramos A.M."/>
            <person name="Usie A."/>
            <person name="Barbosa P."/>
            <person name="Barros P.M."/>
            <person name="Capote T."/>
            <person name="Chaves I."/>
            <person name="Simoes F."/>
            <person name="Abreu I."/>
            <person name="Carrasquinho I."/>
            <person name="Faro C."/>
            <person name="Guimaraes J.B."/>
            <person name="Mendonca D."/>
            <person name="Nobrega F."/>
            <person name="Rodrigues L."/>
            <person name="Saibo N.J.M."/>
            <person name="Varela M.C."/>
            <person name="Egas C."/>
            <person name="Matos J."/>
            <person name="Miguel C.M."/>
            <person name="Oliveira M.M."/>
            <person name="Ricardo C.P."/>
            <person name="Goncalves S."/>
        </authorList>
    </citation>
    <scope>NUCLEOTIDE SEQUENCE [LARGE SCALE GENOMIC DNA]</scope>
    <source>
        <strain evidence="20">cv. HL8</strain>
    </source>
</reference>
<dbReference type="Pfam" id="PF00006">
    <property type="entry name" value="ATP-synt_ab"/>
    <property type="match status" value="1"/>
</dbReference>
<dbReference type="InterPro" id="IPR027417">
    <property type="entry name" value="P-loop_NTPase"/>
</dbReference>
<sequence length="128" mass="14044">MNELTRARMRVCLIALTMAEYFRDVNEQDVFLFIDNIFRFVQAGSKVSALLGRMPSAVSYQSTLSTEMSSLQEIITSTKEGPITSIQAVYVPVDDLTDPTPATTFAHLDATTVLSRGLVAKGIYISSS</sequence>
<dbReference type="GO" id="GO:0005739">
    <property type="term" value="C:mitochondrion"/>
    <property type="evidence" value="ECO:0007669"/>
    <property type="project" value="GOC"/>
</dbReference>
<dbReference type="AlphaFoldDB" id="A0AAW0LGS1"/>